<evidence type="ECO:0000313" key="2">
    <source>
        <dbReference type="EMBL" id="KPG14407.1"/>
    </source>
</evidence>
<dbReference type="InterPro" id="IPR036689">
    <property type="entry name" value="ESAT-6-like_sf"/>
</dbReference>
<evidence type="ECO:0000313" key="3">
    <source>
        <dbReference type="EMBL" id="KPG34085.1"/>
    </source>
</evidence>
<dbReference type="AlphaFoldDB" id="A0A7V8LR31"/>
<keyword evidence="5" id="KW-1185">Reference proteome</keyword>
<dbReference type="Gene3D" id="1.10.287.1060">
    <property type="entry name" value="ESAT-6-like"/>
    <property type="match status" value="1"/>
</dbReference>
<accession>A0A7V8LR31</accession>
<dbReference type="Pfam" id="PF06013">
    <property type="entry name" value="WXG100"/>
    <property type="match status" value="1"/>
</dbReference>
<dbReference type="NCBIfam" id="TIGR03930">
    <property type="entry name" value="WXG100_ESAT6"/>
    <property type="match status" value="1"/>
</dbReference>
<name>A0A7V8LR31_9MYCO</name>
<proteinExistence type="inferred from homology"/>
<evidence type="ECO:0000313" key="5">
    <source>
        <dbReference type="Proteomes" id="UP000037962"/>
    </source>
</evidence>
<reference evidence="4 5" key="1">
    <citation type="submission" date="2015-09" db="EMBL/GenBank/DDBJ databases">
        <title>Genome Sequences of Mycobacterium immunogenum Isolates, Recuperated from a Chloraminated Drinking Water Distribution System Simulator Subjected to Episodes of Nitrification.</title>
        <authorList>
            <person name="Gomez-Alvarez V."/>
            <person name="Revetta R.P."/>
        </authorList>
    </citation>
    <scope>NUCLEOTIDE SEQUENCE [LARGE SCALE GENOMIC DNA]</scope>
    <source>
        <strain evidence="2 4">H008</strain>
        <strain evidence="3 5">H076</strain>
    </source>
</reference>
<dbReference type="Proteomes" id="UP000037843">
    <property type="component" value="Unassembled WGS sequence"/>
</dbReference>
<protein>
    <recommendedName>
        <fullName evidence="1">ESAT-6-like protein</fullName>
    </recommendedName>
</protein>
<dbReference type="SUPFAM" id="SSF140453">
    <property type="entry name" value="EsxAB dimer-like"/>
    <property type="match status" value="1"/>
</dbReference>
<dbReference type="OrthoDB" id="3787781at2"/>
<evidence type="ECO:0000313" key="4">
    <source>
        <dbReference type="Proteomes" id="UP000037843"/>
    </source>
</evidence>
<comment type="caution">
    <text evidence="2">The sequence shown here is derived from an EMBL/GenBank/DDBJ whole genome shotgun (WGS) entry which is preliminary data.</text>
</comment>
<dbReference type="RefSeq" id="WP_043077836.1">
    <property type="nucleotide sequence ID" value="NZ_CP011530.1"/>
</dbReference>
<dbReference type="InterPro" id="IPR010310">
    <property type="entry name" value="T7SS_ESAT-6-like"/>
</dbReference>
<dbReference type="Proteomes" id="UP000037962">
    <property type="component" value="Unassembled WGS sequence"/>
</dbReference>
<sequence length="98" mass="10501">MSAPLNIDPTQLHAVSGLAAEVSRDLQRELEQLVHRWEDVSGTWDGVASRAYGPEFDEWRQGVQKAIAALDSASITLAQHGYAFLQTDGSSASGMAGT</sequence>
<organism evidence="2 4">
    <name type="scientific">Mycobacteroides immunogenum</name>
    <dbReference type="NCBI Taxonomy" id="83262"/>
    <lineage>
        <taxon>Bacteria</taxon>
        <taxon>Bacillati</taxon>
        <taxon>Actinomycetota</taxon>
        <taxon>Actinomycetes</taxon>
        <taxon>Mycobacteriales</taxon>
        <taxon>Mycobacteriaceae</taxon>
        <taxon>Mycobacteroides</taxon>
    </lineage>
</organism>
<dbReference type="EMBL" id="LJFS01000012">
    <property type="protein sequence ID" value="KPG34085.1"/>
    <property type="molecule type" value="Genomic_DNA"/>
</dbReference>
<dbReference type="GeneID" id="45765960"/>
<dbReference type="KEGG" id="miz:BAB75_19025"/>
<evidence type="ECO:0000256" key="1">
    <source>
        <dbReference type="RuleBase" id="RU362001"/>
    </source>
</evidence>
<dbReference type="EMBL" id="LJFO01000003">
    <property type="protein sequence ID" value="KPG14407.1"/>
    <property type="molecule type" value="Genomic_DNA"/>
</dbReference>
<gene>
    <name evidence="2" type="ORF">AN908_07665</name>
    <name evidence="3" type="ORF">AN912_12120</name>
</gene>
<comment type="similarity">
    <text evidence="1">Belongs to the WXG100 family.</text>
</comment>